<accession>A0A380W5U3</accession>
<dbReference type="InterPro" id="IPR039561">
    <property type="entry name" value="Peptidase_M15C"/>
</dbReference>
<dbReference type="SUPFAM" id="SSF55166">
    <property type="entry name" value="Hedgehog/DD-peptidase"/>
    <property type="match status" value="1"/>
</dbReference>
<gene>
    <name evidence="4" type="ORF">NCTC12722_01433</name>
    <name evidence="5" type="ORF">NCTC12722_04137</name>
</gene>
<dbReference type="Gene3D" id="1.10.101.10">
    <property type="entry name" value="PGBD-like superfamily/PGBD"/>
    <property type="match status" value="1"/>
</dbReference>
<keyword evidence="1" id="KW-1133">Transmembrane helix</keyword>
<name>A0A380W5U3_AFIFE</name>
<dbReference type="EMBL" id="UIGB01000003">
    <property type="protein sequence ID" value="SUW28259.1"/>
    <property type="molecule type" value="Genomic_DNA"/>
</dbReference>
<proteinExistence type="predicted"/>
<protein>
    <submittedName>
        <fullName evidence="4">Uncharacterized conserved protein</fullName>
    </submittedName>
</protein>
<dbReference type="Proteomes" id="UP000254343">
    <property type="component" value="Unassembled WGS sequence"/>
</dbReference>
<evidence type="ECO:0000259" key="2">
    <source>
        <dbReference type="Pfam" id="PF01471"/>
    </source>
</evidence>
<keyword evidence="1" id="KW-0812">Transmembrane</keyword>
<organism evidence="4 6">
    <name type="scientific">Afipia felis</name>
    <name type="common">Cat scratch disease bacillus</name>
    <dbReference type="NCBI Taxonomy" id="1035"/>
    <lineage>
        <taxon>Bacteria</taxon>
        <taxon>Pseudomonadati</taxon>
        <taxon>Pseudomonadota</taxon>
        <taxon>Alphaproteobacteria</taxon>
        <taxon>Hyphomicrobiales</taxon>
        <taxon>Nitrobacteraceae</taxon>
        <taxon>Afipia</taxon>
    </lineage>
</organism>
<dbReference type="InterPro" id="IPR036366">
    <property type="entry name" value="PGBDSf"/>
</dbReference>
<sequence>MLRAMTQWPKDNQTARNAFYGDPGKRAVAPQMVPVTPPFAMYYEGRRIKTIMFHRKCASALLAALNEIWDYCQHDQAKIDAAGVSKFAGAYNRRMVRGSATKWSNHAYAAAIDLNAEENGLYAKGNMPQFVIDAFCRQGAMWGGWYTDRKDPMHFEFVDNSGREPLSPPPVFSAPVALLDVSPVGDDTPAVEFAEDHPSPSGVSSAGYSVDVELVQKKLDQLGYYEVGDVDGRWGGKTRGAIAAFMNDRCQPTDGTISPAVTAELSRAIGEGWQRPIASQRANTTAKDLAPRVEAVRQGLLQRFWARITAGFAAIGLTGSSVSGYFEAARDKLQFVRGALSHIPPEVWFLLLGAVALLAWYSARKTLQTTVRDYNTGRLN</sequence>
<keyword evidence="1" id="KW-0472">Membrane</keyword>
<dbReference type="EMBL" id="UIGB01000001">
    <property type="protein sequence ID" value="SUU84246.1"/>
    <property type="molecule type" value="Genomic_DNA"/>
</dbReference>
<evidence type="ECO:0000313" key="6">
    <source>
        <dbReference type="Proteomes" id="UP000254343"/>
    </source>
</evidence>
<feature type="domain" description="Peptidoglycan binding-like" evidence="2">
    <location>
        <begin position="211"/>
        <end position="263"/>
    </location>
</feature>
<dbReference type="SUPFAM" id="SSF47090">
    <property type="entry name" value="PGBD-like"/>
    <property type="match status" value="1"/>
</dbReference>
<evidence type="ECO:0000259" key="3">
    <source>
        <dbReference type="Pfam" id="PF13539"/>
    </source>
</evidence>
<dbReference type="GO" id="GO:0008233">
    <property type="term" value="F:peptidase activity"/>
    <property type="evidence" value="ECO:0007669"/>
    <property type="project" value="InterPro"/>
</dbReference>
<dbReference type="AlphaFoldDB" id="A0A380W5U3"/>
<evidence type="ECO:0000313" key="5">
    <source>
        <dbReference type="EMBL" id="SUW28259.1"/>
    </source>
</evidence>
<dbReference type="Gene3D" id="3.30.1380.10">
    <property type="match status" value="1"/>
</dbReference>
<evidence type="ECO:0000256" key="1">
    <source>
        <dbReference type="SAM" id="Phobius"/>
    </source>
</evidence>
<reference evidence="4 6" key="1">
    <citation type="submission" date="2018-06" db="EMBL/GenBank/DDBJ databases">
        <authorList>
            <consortium name="Pathogen Informatics"/>
            <person name="Doyle S."/>
        </authorList>
    </citation>
    <scope>NUCLEOTIDE SEQUENCE [LARGE SCALE GENOMIC DNA]</scope>
    <source>
        <strain evidence="4 6">NCTC12722</strain>
    </source>
</reference>
<feature type="transmembrane region" description="Helical" evidence="1">
    <location>
        <begin position="304"/>
        <end position="326"/>
    </location>
</feature>
<feature type="domain" description="Peptidase M15C" evidence="3">
    <location>
        <begin position="98"/>
        <end position="156"/>
    </location>
</feature>
<dbReference type="InterPro" id="IPR002477">
    <property type="entry name" value="Peptidoglycan-bd-like"/>
</dbReference>
<dbReference type="InterPro" id="IPR036365">
    <property type="entry name" value="PGBD-like_sf"/>
</dbReference>
<dbReference type="Pfam" id="PF13539">
    <property type="entry name" value="Peptidase_M15_4"/>
    <property type="match status" value="1"/>
</dbReference>
<dbReference type="Pfam" id="PF01471">
    <property type="entry name" value="PG_binding_1"/>
    <property type="match status" value="1"/>
</dbReference>
<dbReference type="InterPro" id="IPR009045">
    <property type="entry name" value="Zn_M74/Hedgehog-like"/>
</dbReference>
<feature type="transmembrane region" description="Helical" evidence="1">
    <location>
        <begin position="346"/>
        <end position="363"/>
    </location>
</feature>
<evidence type="ECO:0000313" key="4">
    <source>
        <dbReference type="EMBL" id="SUU84246.1"/>
    </source>
</evidence>